<gene>
    <name evidence="1" type="ORF">EV216_11322</name>
</gene>
<organism evidence="1 2">
    <name type="scientific">Rhodovulum steppense</name>
    <dbReference type="NCBI Taxonomy" id="540251"/>
    <lineage>
        <taxon>Bacteria</taxon>
        <taxon>Pseudomonadati</taxon>
        <taxon>Pseudomonadota</taxon>
        <taxon>Alphaproteobacteria</taxon>
        <taxon>Rhodobacterales</taxon>
        <taxon>Paracoccaceae</taxon>
        <taxon>Rhodovulum</taxon>
    </lineage>
</organism>
<keyword evidence="2" id="KW-1185">Reference proteome</keyword>
<evidence type="ECO:0008006" key="3">
    <source>
        <dbReference type="Google" id="ProtNLM"/>
    </source>
</evidence>
<dbReference type="AlphaFoldDB" id="A0A4R1YT96"/>
<accession>A0A4R1YT96</accession>
<proteinExistence type="predicted"/>
<sequence>MISTNPVPVGRAHRPFAATKLPLLAALLLFVLAGCAESVWAPDEDVARAAYRHPGPPSITLFTVIANRSDAGAHSALMISASQRVIFDPAGTWWHRTVPERNDVLYGITPTMLDFYIDYHARETYRVITQTVEVSPETAERALRVAEAFGAAPKAMCGRSVSQVLRQVPGFQTIPATVRPRAIMDGFAKLPGVRTETIRDDDPDENRAVLTAQHRDRVAELVAAD</sequence>
<evidence type="ECO:0000313" key="2">
    <source>
        <dbReference type="Proteomes" id="UP000295277"/>
    </source>
</evidence>
<dbReference type="Proteomes" id="UP000295277">
    <property type="component" value="Unassembled WGS sequence"/>
</dbReference>
<dbReference type="EMBL" id="SLVM01000013">
    <property type="protein sequence ID" value="TCM83478.1"/>
    <property type="molecule type" value="Genomic_DNA"/>
</dbReference>
<evidence type="ECO:0000313" key="1">
    <source>
        <dbReference type="EMBL" id="TCM83478.1"/>
    </source>
</evidence>
<protein>
    <recommendedName>
        <fullName evidence="3">Lipoprotein</fullName>
    </recommendedName>
</protein>
<name>A0A4R1YT96_9RHOB</name>
<comment type="caution">
    <text evidence="1">The sequence shown here is derived from an EMBL/GenBank/DDBJ whole genome shotgun (WGS) entry which is preliminary data.</text>
</comment>
<dbReference type="RefSeq" id="WP_243642039.1">
    <property type="nucleotide sequence ID" value="NZ_SLVM01000013.1"/>
</dbReference>
<reference evidence="1 2" key="1">
    <citation type="submission" date="2019-03" db="EMBL/GenBank/DDBJ databases">
        <title>Genomic Encyclopedia of Type Strains, Phase IV (KMG-IV): sequencing the most valuable type-strain genomes for metagenomic binning, comparative biology and taxonomic classification.</title>
        <authorList>
            <person name="Goeker M."/>
        </authorList>
    </citation>
    <scope>NUCLEOTIDE SEQUENCE [LARGE SCALE GENOMIC DNA]</scope>
    <source>
        <strain evidence="1 2">DSM 21153</strain>
    </source>
</reference>